<accession>A0ABV5YG36</accession>
<feature type="domain" description="Glyoxalase-like" evidence="1">
    <location>
        <begin position="8"/>
        <end position="189"/>
    </location>
</feature>
<dbReference type="RefSeq" id="WP_378202758.1">
    <property type="nucleotide sequence ID" value="NZ_JBHLZP010000116.1"/>
</dbReference>
<sequence length="289" mass="31298">MTMDTDYLDHSVTITRDYGAVWQLYDRLGFTLSPPSRHRVTVTAGGPMVPSCTANRCAYFGESFIELIGIVDEQAPDPWRVLPLLERYEGLRGVSFGLGDSETALRRLRAADLESGAGITRLERPVDTPDGSRTMRARAVHLDRAKTPEGIVHAAEHLTPELVHQPRYLDHPNGARRLDGVLLVVADDELDGYVDRYAAILARSATEDGPRRVFALRSGRMEIAPASALEALLPGMTATAPPFFAAHAVAVDDLGAARRLVESGGIATRSAPDGFFADAHGAAVVFREA</sequence>
<dbReference type="InterPro" id="IPR029068">
    <property type="entry name" value="Glyas_Bleomycin-R_OHBP_Dase"/>
</dbReference>
<reference evidence="2 3" key="1">
    <citation type="submission" date="2024-09" db="EMBL/GenBank/DDBJ databases">
        <authorList>
            <person name="Sun Q."/>
            <person name="Mori K."/>
        </authorList>
    </citation>
    <scope>NUCLEOTIDE SEQUENCE [LARGE SCALE GENOMIC DNA]</scope>
    <source>
        <strain evidence="2 3">TBRC 0563</strain>
    </source>
</reference>
<name>A0ABV5YG36_9ACTN</name>
<comment type="caution">
    <text evidence="2">The sequence shown here is derived from an EMBL/GenBank/DDBJ whole genome shotgun (WGS) entry which is preliminary data.</text>
</comment>
<dbReference type="InterPro" id="IPR025870">
    <property type="entry name" value="Glyoxalase-like_dom"/>
</dbReference>
<keyword evidence="3" id="KW-1185">Reference proteome</keyword>
<proteinExistence type="predicted"/>
<protein>
    <submittedName>
        <fullName evidence="2">VOC family protein</fullName>
    </submittedName>
</protein>
<evidence type="ECO:0000313" key="2">
    <source>
        <dbReference type="EMBL" id="MFB9834006.1"/>
    </source>
</evidence>
<evidence type="ECO:0000259" key="1">
    <source>
        <dbReference type="Pfam" id="PF13468"/>
    </source>
</evidence>
<dbReference type="SUPFAM" id="SSF54593">
    <property type="entry name" value="Glyoxalase/Bleomycin resistance protein/Dihydroxybiphenyl dioxygenase"/>
    <property type="match status" value="1"/>
</dbReference>
<dbReference type="EMBL" id="JBHLZP010000116">
    <property type="protein sequence ID" value="MFB9834006.1"/>
    <property type="molecule type" value="Genomic_DNA"/>
</dbReference>
<dbReference type="Proteomes" id="UP001589627">
    <property type="component" value="Unassembled WGS sequence"/>
</dbReference>
<organism evidence="2 3">
    <name type="scientific">Actinoallomurus acaciae</name>
    <dbReference type="NCBI Taxonomy" id="502577"/>
    <lineage>
        <taxon>Bacteria</taxon>
        <taxon>Bacillati</taxon>
        <taxon>Actinomycetota</taxon>
        <taxon>Actinomycetes</taxon>
        <taxon>Streptosporangiales</taxon>
        <taxon>Thermomonosporaceae</taxon>
        <taxon>Actinoallomurus</taxon>
    </lineage>
</organism>
<gene>
    <name evidence="2" type="ORF">ACFFNX_17615</name>
</gene>
<evidence type="ECO:0000313" key="3">
    <source>
        <dbReference type="Proteomes" id="UP001589627"/>
    </source>
</evidence>
<dbReference type="Gene3D" id="3.10.180.10">
    <property type="entry name" value="2,3-Dihydroxybiphenyl 1,2-Dioxygenase, domain 1"/>
    <property type="match status" value="1"/>
</dbReference>
<dbReference type="Pfam" id="PF13468">
    <property type="entry name" value="Glyoxalase_3"/>
    <property type="match status" value="1"/>
</dbReference>